<gene>
    <name evidence="5" type="ORF">I5M27_07385</name>
</gene>
<dbReference type="InterPro" id="IPR027417">
    <property type="entry name" value="P-loop_NTPase"/>
</dbReference>
<evidence type="ECO:0000256" key="1">
    <source>
        <dbReference type="ARBA" id="ARBA00023015"/>
    </source>
</evidence>
<comment type="caution">
    <text evidence="5">The sequence shown here is derived from an EMBL/GenBank/DDBJ whole genome shotgun (WGS) entry which is preliminary data.</text>
</comment>
<keyword evidence="1" id="KW-0805">Transcription regulation</keyword>
<dbReference type="Pfam" id="PF00196">
    <property type="entry name" value="GerE"/>
    <property type="match status" value="1"/>
</dbReference>
<dbReference type="Pfam" id="PF25873">
    <property type="entry name" value="WHD_MalT"/>
    <property type="match status" value="1"/>
</dbReference>
<organism evidence="5 6">
    <name type="scientific">Adhaeribacter terrigena</name>
    <dbReference type="NCBI Taxonomy" id="2793070"/>
    <lineage>
        <taxon>Bacteria</taxon>
        <taxon>Pseudomonadati</taxon>
        <taxon>Bacteroidota</taxon>
        <taxon>Cytophagia</taxon>
        <taxon>Cytophagales</taxon>
        <taxon>Hymenobacteraceae</taxon>
        <taxon>Adhaeribacter</taxon>
    </lineage>
</organism>
<dbReference type="PANTHER" id="PTHR44688:SF16">
    <property type="entry name" value="DNA-BINDING TRANSCRIPTIONAL ACTIVATOR DEVR_DOSR"/>
    <property type="match status" value="1"/>
</dbReference>
<evidence type="ECO:0000259" key="4">
    <source>
        <dbReference type="PROSITE" id="PS50043"/>
    </source>
</evidence>
<proteinExistence type="predicted"/>
<reference evidence="5 6" key="1">
    <citation type="submission" date="2020-12" db="EMBL/GenBank/DDBJ databases">
        <title>Bacterial novel species Adhaeribacter sp. BT258 isolated from soil.</title>
        <authorList>
            <person name="Jung H.-Y."/>
        </authorList>
    </citation>
    <scope>NUCLEOTIDE SEQUENCE [LARGE SCALE GENOMIC DNA]</scope>
    <source>
        <strain evidence="5 6">BT258</strain>
    </source>
</reference>
<dbReference type="InterPro" id="IPR011990">
    <property type="entry name" value="TPR-like_helical_dom_sf"/>
</dbReference>
<keyword evidence="2" id="KW-0238">DNA-binding</keyword>
<feature type="domain" description="HTH luxR-type" evidence="4">
    <location>
        <begin position="827"/>
        <end position="892"/>
    </location>
</feature>
<evidence type="ECO:0000313" key="6">
    <source>
        <dbReference type="Proteomes" id="UP000644147"/>
    </source>
</evidence>
<sequence length="894" mass="101161">MLLTKLHISPPGAQTLHRAELFEKLAAGLKTKLMLLSAPAGFGKTTLVSDWIIKQDIRAAWYSIDNNDNDVAGFFTYFIAAIQRLYPEFGKNALNLLHSPSQLNPEAIVQLLINETLSIPEHFLVVLDDFHLITNQEVLGLFTYFISHVPPNLHLAILTRADPPLPIAKLRSQHQLVELRSADLSFSAPEIHYLFNRKLKLKVSQAEVESLAHKTEGWIAGLQLIALSLQGQEDSAAFIQNFKGDNRYIMDYLIEEVLKVQPPEIKGFLLQTSLLEQLSAPLCNAVLDRADSQAVLETLEKNNMFIVSLDAERKWYRYHHLFADLLKQRLLLYKEKAEVIALHTKASVWFEENEMLPLAIGHMLQTQDYEKAIALLAGIAETLWKNGQHASIMQYGDSLPEAIIRQNPEFSLFYAWVLTTAGLIQKAAPFLESAEEITRQQMASADKNGEVFRYHQKLLGKIAVAIAYQNSFLGKPEITLEYCQIALENLSEEDPLWFSWGWYAVGMAKLVNENIFESTEALKKALAFGKTSGNIYLITTIGITLGYNEGRLGLYKVSYNRSADLLEFLKENGYASLVKTDWTFAVLFANMAAIQYYWDDLDGAFENIKTAYSLCIREANVTSKVLTLVIYSVLLHAQGDWVGAEAKIKEMEAIIQKNKVAPFLLSMYIGWKAIFLIIKNELDKAHAFLEDHGVRTGNAIPYAEEYRYIPLALLLMAEGKMTEALTLLTQLYTMASAQNRIERMIEIKVFMSIIYQATGENEIALAALTESLELAAPDEILMYHLNFLEQLNPLLQELFKDHARGKGKLPARFLDKLKRAIEKRKNAATIPFAVTTREQETLQLMAADLSNQEIADKLFISLNTVKTRLKNLYVKLEVDNRSKAVEKAKEMRLI</sequence>
<keyword evidence="3" id="KW-0804">Transcription</keyword>
<dbReference type="InterPro" id="IPR059106">
    <property type="entry name" value="WHD_MalT"/>
</dbReference>
<dbReference type="PRINTS" id="PR00038">
    <property type="entry name" value="HTHLUXR"/>
</dbReference>
<evidence type="ECO:0000256" key="2">
    <source>
        <dbReference type="ARBA" id="ARBA00023125"/>
    </source>
</evidence>
<dbReference type="Gene3D" id="1.10.10.10">
    <property type="entry name" value="Winged helix-like DNA-binding domain superfamily/Winged helix DNA-binding domain"/>
    <property type="match status" value="1"/>
</dbReference>
<name>A0ABS1C076_9BACT</name>
<dbReference type="Pfam" id="PF17874">
    <property type="entry name" value="TPR_MalT"/>
    <property type="match status" value="1"/>
</dbReference>
<protein>
    <submittedName>
        <fullName evidence="5">Winged helix-turn-helix transcriptional regulator</fullName>
    </submittedName>
</protein>
<dbReference type="RefSeq" id="WP_200505563.1">
    <property type="nucleotide sequence ID" value="NZ_JAEHFX010000003.1"/>
</dbReference>
<dbReference type="SUPFAM" id="SSF46894">
    <property type="entry name" value="C-terminal effector domain of the bipartite response regulators"/>
    <property type="match status" value="1"/>
</dbReference>
<dbReference type="InterPro" id="IPR016032">
    <property type="entry name" value="Sig_transdc_resp-reg_C-effctor"/>
</dbReference>
<dbReference type="PROSITE" id="PS00622">
    <property type="entry name" value="HTH_LUXR_1"/>
    <property type="match status" value="1"/>
</dbReference>
<dbReference type="SUPFAM" id="SSF52540">
    <property type="entry name" value="P-loop containing nucleoside triphosphate hydrolases"/>
    <property type="match status" value="1"/>
</dbReference>
<dbReference type="PANTHER" id="PTHR44688">
    <property type="entry name" value="DNA-BINDING TRANSCRIPTIONAL ACTIVATOR DEVR_DOSR"/>
    <property type="match status" value="1"/>
</dbReference>
<evidence type="ECO:0000256" key="3">
    <source>
        <dbReference type="ARBA" id="ARBA00023163"/>
    </source>
</evidence>
<keyword evidence="6" id="KW-1185">Reference proteome</keyword>
<dbReference type="SUPFAM" id="SSF48452">
    <property type="entry name" value="TPR-like"/>
    <property type="match status" value="1"/>
</dbReference>
<accession>A0ABS1C076</accession>
<evidence type="ECO:0000313" key="5">
    <source>
        <dbReference type="EMBL" id="MBK0402804.1"/>
    </source>
</evidence>
<dbReference type="PROSITE" id="PS50043">
    <property type="entry name" value="HTH_LUXR_2"/>
    <property type="match status" value="1"/>
</dbReference>
<dbReference type="Proteomes" id="UP000644147">
    <property type="component" value="Unassembled WGS sequence"/>
</dbReference>
<dbReference type="SMART" id="SM00421">
    <property type="entry name" value="HTH_LUXR"/>
    <property type="match status" value="1"/>
</dbReference>
<dbReference type="CDD" id="cd06170">
    <property type="entry name" value="LuxR_C_like"/>
    <property type="match status" value="1"/>
</dbReference>
<dbReference type="EMBL" id="JAEHFX010000003">
    <property type="protein sequence ID" value="MBK0402804.1"/>
    <property type="molecule type" value="Genomic_DNA"/>
</dbReference>
<dbReference type="Gene3D" id="3.40.50.300">
    <property type="entry name" value="P-loop containing nucleotide triphosphate hydrolases"/>
    <property type="match status" value="1"/>
</dbReference>
<dbReference type="Gene3D" id="1.25.40.10">
    <property type="entry name" value="Tetratricopeptide repeat domain"/>
    <property type="match status" value="1"/>
</dbReference>
<dbReference type="InterPro" id="IPR041617">
    <property type="entry name" value="TPR_MalT"/>
</dbReference>
<dbReference type="InterPro" id="IPR036388">
    <property type="entry name" value="WH-like_DNA-bd_sf"/>
</dbReference>
<dbReference type="InterPro" id="IPR000792">
    <property type="entry name" value="Tscrpt_reg_LuxR_C"/>
</dbReference>